<dbReference type="AlphaFoldDB" id="A0A813FW23"/>
<evidence type="ECO:0000256" key="2">
    <source>
        <dbReference type="SAM" id="MobiDB-lite"/>
    </source>
</evidence>
<keyword evidence="1" id="KW-0106">Calcium</keyword>
<feature type="domain" description="EF-hand" evidence="3">
    <location>
        <begin position="106"/>
        <end position="141"/>
    </location>
</feature>
<reference evidence="4" key="1">
    <citation type="submission" date="2021-02" db="EMBL/GenBank/DDBJ databases">
        <authorList>
            <person name="Dougan E. K."/>
            <person name="Rhodes N."/>
            <person name="Thang M."/>
            <person name="Chan C."/>
        </authorList>
    </citation>
    <scope>NUCLEOTIDE SEQUENCE</scope>
</reference>
<dbReference type="InterPro" id="IPR011992">
    <property type="entry name" value="EF-hand-dom_pair"/>
</dbReference>
<dbReference type="CDD" id="cd00051">
    <property type="entry name" value="EFh"/>
    <property type="match status" value="1"/>
</dbReference>
<protein>
    <recommendedName>
        <fullName evidence="3">EF-hand domain-containing protein</fullName>
    </recommendedName>
</protein>
<gene>
    <name evidence="4" type="ORF">PGLA1383_LOCUS35869</name>
</gene>
<dbReference type="SUPFAM" id="SSF47473">
    <property type="entry name" value="EF-hand"/>
    <property type="match status" value="1"/>
</dbReference>
<comment type="caution">
    <text evidence="4">The sequence shown here is derived from an EMBL/GenBank/DDBJ whole genome shotgun (WGS) entry which is preliminary data.</text>
</comment>
<evidence type="ECO:0000313" key="5">
    <source>
        <dbReference type="Proteomes" id="UP000654075"/>
    </source>
</evidence>
<evidence type="ECO:0000313" key="4">
    <source>
        <dbReference type="EMBL" id="CAE8618232.1"/>
    </source>
</evidence>
<dbReference type="OrthoDB" id="442461at2759"/>
<dbReference type="PROSITE" id="PS00018">
    <property type="entry name" value="EF_HAND_1"/>
    <property type="match status" value="2"/>
</dbReference>
<feature type="domain" description="EF-hand" evidence="3">
    <location>
        <begin position="144"/>
        <end position="179"/>
    </location>
</feature>
<dbReference type="InterPro" id="IPR018247">
    <property type="entry name" value="EF_Hand_1_Ca_BS"/>
</dbReference>
<sequence>MPLAFINRDAMINEIMAKSRHHFESTRYGTCWVVPQRDDDYKSSSLVNLLNTFVKSVPFLDLRSLHGMQVTATDKRADIMVWLKACACSGHLEIGEYRAQLENLTRDWQQWTDVFVHFDRDQSGTMDRTELISVLNVLAGGKDVPVDELDSIFKGTDTNKDGKITLIEFISFFREGLEDETASDNHKNNNNYSKQNSIREELEDETELDDEES</sequence>
<dbReference type="Gene3D" id="1.10.238.10">
    <property type="entry name" value="EF-hand"/>
    <property type="match status" value="1"/>
</dbReference>
<feature type="region of interest" description="Disordered" evidence="2">
    <location>
        <begin position="180"/>
        <end position="213"/>
    </location>
</feature>
<organism evidence="4 5">
    <name type="scientific">Polarella glacialis</name>
    <name type="common">Dinoflagellate</name>
    <dbReference type="NCBI Taxonomy" id="89957"/>
    <lineage>
        <taxon>Eukaryota</taxon>
        <taxon>Sar</taxon>
        <taxon>Alveolata</taxon>
        <taxon>Dinophyceae</taxon>
        <taxon>Suessiales</taxon>
        <taxon>Suessiaceae</taxon>
        <taxon>Polarella</taxon>
    </lineage>
</organism>
<dbReference type="Pfam" id="PF13499">
    <property type="entry name" value="EF-hand_7"/>
    <property type="match status" value="1"/>
</dbReference>
<evidence type="ECO:0000256" key="1">
    <source>
        <dbReference type="ARBA" id="ARBA00022837"/>
    </source>
</evidence>
<evidence type="ECO:0000259" key="3">
    <source>
        <dbReference type="PROSITE" id="PS50222"/>
    </source>
</evidence>
<dbReference type="GO" id="GO:0005509">
    <property type="term" value="F:calcium ion binding"/>
    <property type="evidence" value="ECO:0007669"/>
    <property type="project" value="InterPro"/>
</dbReference>
<proteinExistence type="predicted"/>
<dbReference type="Proteomes" id="UP000654075">
    <property type="component" value="Unassembled WGS sequence"/>
</dbReference>
<dbReference type="PROSITE" id="PS50222">
    <property type="entry name" value="EF_HAND_2"/>
    <property type="match status" value="2"/>
</dbReference>
<keyword evidence="5" id="KW-1185">Reference proteome</keyword>
<dbReference type="SMART" id="SM00054">
    <property type="entry name" value="EFh"/>
    <property type="match status" value="2"/>
</dbReference>
<name>A0A813FW23_POLGL</name>
<accession>A0A813FW23</accession>
<feature type="compositionally biased region" description="Acidic residues" evidence="2">
    <location>
        <begin position="201"/>
        <end position="213"/>
    </location>
</feature>
<dbReference type="EMBL" id="CAJNNV010026455">
    <property type="protein sequence ID" value="CAE8618232.1"/>
    <property type="molecule type" value="Genomic_DNA"/>
</dbReference>
<dbReference type="InterPro" id="IPR002048">
    <property type="entry name" value="EF_hand_dom"/>
</dbReference>